<organism evidence="1 2">
    <name type="scientific">Lacibacter sediminis</name>
    <dbReference type="NCBI Taxonomy" id="2760713"/>
    <lineage>
        <taxon>Bacteria</taxon>
        <taxon>Pseudomonadati</taxon>
        <taxon>Bacteroidota</taxon>
        <taxon>Chitinophagia</taxon>
        <taxon>Chitinophagales</taxon>
        <taxon>Chitinophagaceae</taxon>
        <taxon>Lacibacter</taxon>
    </lineage>
</organism>
<dbReference type="PROSITE" id="PS51257">
    <property type="entry name" value="PROKAR_LIPOPROTEIN"/>
    <property type="match status" value="1"/>
</dbReference>
<dbReference type="KEGG" id="lacs:H4075_03425"/>
<dbReference type="NCBIfam" id="TIGR01643">
    <property type="entry name" value="YD_repeat_2x"/>
    <property type="match status" value="1"/>
</dbReference>
<dbReference type="AlphaFoldDB" id="A0A7G5XIG3"/>
<dbReference type="InterPro" id="IPR006530">
    <property type="entry name" value="YD"/>
</dbReference>
<dbReference type="EMBL" id="CP060007">
    <property type="protein sequence ID" value="QNA45266.1"/>
    <property type="molecule type" value="Genomic_DNA"/>
</dbReference>
<gene>
    <name evidence="1" type="ORF">H4075_03425</name>
</gene>
<reference evidence="2" key="1">
    <citation type="submission" date="2020-08" db="EMBL/GenBank/DDBJ databases">
        <title>Lacibacter sp. S13-6-6 genome sequencing.</title>
        <authorList>
            <person name="Jin L."/>
        </authorList>
    </citation>
    <scope>NUCLEOTIDE SEQUENCE [LARGE SCALE GENOMIC DNA]</scope>
    <source>
        <strain evidence="2">S13-6-6</strain>
    </source>
</reference>
<sequence length="250" mass="27967">MKQLMFAFVAMLVFAGCKKEKVPKAENLVKKGKLSEFSYSFNGSPAEICKISYDNSGRLATYMDSDHKYSFSYNGASNLVVTRSKLSDGTIDQTIECVLNGSGAITKAEYKSNGLTSYTYLFNYDASGNMLSLKGSGGGGTHEEVFTYENGVPVSLKVSDGVSVYRTEQFVYDFSRVNKSGLTYWYIWPSDVLYGKPLKYHLKEVKSFNANGDVINHTKYNLNFDAEGYPVSEVVSSQIKNYIQTYTYKF</sequence>
<protein>
    <submittedName>
        <fullName evidence="1">DUF4595 domain-containing protein</fullName>
    </submittedName>
</protein>
<dbReference type="Gene3D" id="2.180.10.10">
    <property type="entry name" value="RHS repeat-associated core"/>
    <property type="match status" value="1"/>
</dbReference>
<evidence type="ECO:0000313" key="1">
    <source>
        <dbReference type="EMBL" id="QNA45266.1"/>
    </source>
</evidence>
<dbReference type="Proteomes" id="UP000515344">
    <property type="component" value="Chromosome"/>
</dbReference>
<proteinExistence type="predicted"/>
<dbReference type="RefSeq" id="WP_182804167.1">
    <property type="nucleotide sequence ID" value="NZ_CP060007.1"/>
</dbReference>
<accession>A0A7G5XIG3</accession>
<name>A0A7G5XIG3_9BACT</name>
<evidence type="ECO:0000313" key="2">
    <source>
        <dbReference type="Proteomes" id="UP000515344"/>
    </source>
</evidence>
<keyword evidence="2" id="KW-1185">Reference proteome</keyword>